<dbReference type="InterPro" id="IPR004276">
    <property type="entry name" value="GlycoTrans_28_N"/>
</dbReference>
<keyword evidence="5" id="KW-0808">Transferase</keyword>
<reference evidence="5 6" key="1">
    <citation type="submission" date="2018-11" db="EMBL/GenBank/DDBJ databases">
        <title>Sequencing the genomes of 1000 actinobacteria strains.</title>
        <authorList>
            <person name="Klenk H.-P."/>
        </authorList>
    </citation>
    <scope>NUCLEOTIDE SEQUENCE [LARGE SCALE GENOMIC DNA]</scope>
    <source>
        <strain evidence="5 6">DSM 44348</strain>
    </source>
</reference>
<dbReference type="PANTHER" id="PTHR48050:SF13">
    <property type="entry name" value="STEROL 3-BETA-GLUCOSYLTRANSFERASE UGT80A2"/>
    <property type="match status" value="1"/>
</dbReference>
<evidence type="ECO:0000313" key="5">
    <source>
        <dbReference type="EMBL" id="ROS41420.1"/>
    </source>
</evidence>
<comment type="caution">
    <text evidence="5">The sequence shown here is derived from an EMBL/GenBank/DDBJ whole genome shotgun (WGS) entry which is preliminary data.</text>
</comment>
<evidence type="ECO:0000256" key="2">
    <source>
        <dbReference type="ARBA" id="ARBA00023194"/>
    </source>
</evidence>
<dbReference type="GO" id="GO:0033072">
    <property type="term" value="P:vancomycin biosynthetic process"/>
    <property type="evidence" value="ECO:0007669"/>
    <property type="project" value="UniProtKB-UniPathway"/>
</dbReference>
<dbReference type="GO" id="GO:0016758">
    <property type="term" value="F:hexosyltransferase activity"/>
    <property type="evidence" value="ECO:0007669"/>
    <property type="project" value="InterPro"/>
</dbReference>
<dbReference type="GO" id="GO:0008194">
    <property type="term" value="F:UDP-glycosyltransferase activity"/>
    <property type="evidence" value="ECO:0007669"/>
    <property type="project" value="InterPro"/>
</dbReference>
<dbReference type="Gene3D" id="3.40.50.2000">
    <property type="entry name" value="Glycogen Phosphorylase B"/>
    <property type="match status" value="2"/>
</dbReference>
<keyword evidence="6" id="KW-1185">Reference proteome</keyword>
<evidence type="ECO:0000256" key="1">
    <source>
        <dbReference type="ARBA" id="ARBA00004660"/>
    </source>
</evidence>
<accession>A0A3N2GYW9</accession>
<evidence type="ECO:0000313" key="6">
    <source>
        <dbReference type="Proteomes" id="UP000274843"/>
    </source>
</evidence>
<name>A0A3N2GYW9_9PSEU</name>
<dbReference type="SUPFAM" id="SSF53756">
    <property type="entry name" value="UDP-Glycosyltransferase/glycogen phosphorylase"/>
    <property type="match status" value="1"/>
</dbReference>
<dbReference type="Pfam" id="PF03033">
    <property type="entry name" value="Glyco_transf_28"/>
    <property type="match status" value="1"/>
</dbReference>
<evidence type="ECO:0000259" key="3">
    <source>
        <dbReference type="Pfam" id="PF03033"/>
    </source>
</evidence>
<feature type="domain" description="Glycosyltransferase family 28 N-terminal" evidence="3">
    <location>
        <begin position="3"/>
        <end position="76"/>
    </location>
</feature>
<dbReference type="Proteomes" id="UP000274843">
    <property type="component" value="Unassembled WGS sequence"/>
</dbReference>
<dbReference type="AlphaFoldDB" id="A0A3N2GYW9"/>
<dbReference type="InterPro" id="IPR002213">
    <property type="entry name" value="UDP_glucos_trans"/>
</dbReference>
<dbReference type="RefSeq" id="WP_123684546.1">
    <property type="nucleotide sequence ID" value="NZ_RKHY01000001.1"/>
</dbReference>
<dbReference type="EMBL" id="RKHY01000001">
    <property type="protein sequence ID" value="ROS41420.1"/>
    <property type="molecule type" value="Genomic_DNA"/>
</dbReference>
<dbReference type="GeneID" id="301845130"/>
<keyword evidence="2" id="KW-0045">Antibiotic biosynthesis</keyword>
<dbReference type="InterPro" id="IPR010610">
    <property type="entry name" value="EryCIII-like_C"/>
</dbReference>
<proteinExistence type="predicted"/>
<protein>
    <submittedName>
        <fullName evidence="5">Sterol 3beta-glucosyltransferase</fullName>
    </submittedName>
</protein>
<sequence>MKVLILTHGSRGDVQPFAALARALRAAGHHVVIGLPDSMTTLVETRGVDVVRFSDIAAKLVNYPEFQEMAESNFRGLRGKKTALALRPKYVGIIAEALDDLAKAGQQGAGADLVVHNVSLPGHEVAELLGVPALPVGLQPFWVPTRAFPEGRFPCRVPSLMNRATYIWARVMLAYYEGSSVRDWRNETLRLPYRWNHRNYLRGRGGPAVGMLHGFSRHVLPRQLDYPPWVHTTGFWTLPAGSGWSPPQSLSEFLSAGEPPVYIGFGSNIGPNAARTGVVVAEAVRRAKVRAVVATGWGAITAGARDDQLYYVDQVPHDWLLPQMAAVVHQCGGTISAAVVAGRPQVVCPFGFSDMPYYASRMHALGVAPPPLPQRSLTAADLGDAISRAVSDRDMAARAQELGRLSRAEGGAAAAVDVIETIT</sequence>
<comment type="pathway">
    <text evidence="1">Antibiotic biosynthesis; vancomycin biosynthesis.</text>
</comment>
<evidence type="ECO:0000259" key="4">
    <source>
        <dbReference type="Pfam" id="PF06722"/>
    </source>
</evidence>
<dbReference type="UniPathway" id="UPA00162"/>
<dbReference type="CDD" id="cd03784">
    <property type="entry name" value="GT1_Gtf-like"/>
    <property type="match status" value="1"/>
</dbReference>
<dbReference type="InterPro" id="IPR050426">
    <property type="entry name" value="Glycosyltransferase_28"/>
</dbReference>
<organism evidence="5 6">
    <name type="scientific">Amycolatopsis thermoflava</name>
    <dbReference type="NCBI Taxonomy" id="84480"/>
    <lineage>
        <taxon>Bacteria</taxon>
        <taxon>Bacillati</taxon>
        <taxon>Actinomycetota</taxon>
        <taxon>Actinomycetes</taxon>
        <taxon>Pseudonocardiales</taxon>
        <taxon>Pseudonocardiaceae</taxon>
        <taxon>Amycolatopsis</taxon>
        <taxon>Amycolatopsis methanolica group</taxon>
    </lineage>
</organism>
<dbReference type="Pfam" id="PF06722">
    <property type="entry name" value="EryCIII-like_C"/>
    <property type="match status" value="1"/>
</dbReference>
<feature type="domain" description="Erythromycin biosynthesis protein CIII-like C-terminal" evidence="4">
    <location>
        <begin position="308"/>
        <end position="403"/>
    </location>
</feature>
<dbReference type="FunFam" id="3.40.50.2000:FF:000009">
    <property type="entry name" value="Sterol 3-beta-glucosyltransferase UGT80A2"/>
    <property type="match status" value="1"/>
</dbReference>
<dbReference type="PANTHER" id="PTHR48050">
    <property type="entry name" value="STEROL 3-BETA-GLUCOSYLTRANSFERASE"/>
    <property type="match status" value="1"/>
</dbReference>
<dbReference type="GO" id="GO:0005975">
    <property type="term" value="P:carbohydrate metabolic process"/>
    <property type="evidence" value="ECO:0007669"/>
    <property type="project" value="InterPro"/>
</dbReference>
<gene>
    <name evidence="5" type="ORF">EDD35_3777</name>
</gene>